<gene>
    <name evidence="1" type="ORF">D5086_023617</name>
</gene>
<reference evidence="1 2" key="1">
    <citation type="journal article" date="2024" name="Plant Biotechnol. J.">
        <title>Genome and CRISPR/Cas9 system of a widespread forest tree (Populus alba) in the world.</title>
        <authorList>
            <person name="Liu Y.J."/>
            <person name="Jiang P.F."/>
            <person name="Han X.M."/>
            <person name="Li X.Y."/>
            <person name="Wang H.M."/>
            <person name="Wang Y.J."/>
            <person name="Wang X.X."/>
            <person name="Zeng Q.Y."/>
        </authorList>
    </citation>
    <scope>NUCLEOTIDE SEQUENCE [LARGE SCALE GENOMIC DNA]</scope>
    <source>
        <strain evidence="2">cv. PAL-ZL1</strain>
    </source>
</reference>
<proteinExistence type="predicted"/>
<keyword evidence="2" id="KW-1185">Reference proteome</keyword>
<protein>
    <submittedName>
        <fullName evidence="1">Uncharacterized protein</fullName>
    </submittedName>
</protein>
<organism evidence="1 2">
    <name type="scientific">Populus alba</name>
    <name type="common">White poplar</name>
    <dbReference type="NCBI Taxonomy" id="43335"/>
    <lineage>
        <taxon>Eukaryota</taxon>
        <taxon>Viridiplantae</taxon>
        <taxon>Streptophyta</taxon>
        <taxon>Embryophyta</taxon>
        <taxon>Tracheophyta</taxon>
        <taxon>Spermatophyta</taxon>
        <taxon>Magnoliopsida</taxon>
        <taxon>eudicotyledons</taxon>
        <taxon>Gunneridae</taxon>
        <taxon>Pentapetalae</taxon>
        <taxon>rosids</taxon>
        <taxon>fabids</taxon>
        <taxon>Malpighiales</taxon>
        <taxon>Salicaceae</taxon>
        <taxon>Saliceae</taxon>
        <taxon>Populus</taxon>
    </lineage>
</organism>
<accession>A0ACC4BAZ6</accession>
<dbReference type="EMBL" id="RCHU02000012">
    <property type="protein sequence ID" value="KAL3575516.1"/>
    <property type="molecule type" value="Genomic_DNA"/>
</dbReference>
<comment type="caution">
    <text evidence="1">The sequence shown here is derived from an EMBL/GenBank/DDBJ whole genome shotgun (WGS) entry which is preliminary data.</text>
</comment>
<evidence type="ECO:0000313" key="2">
    <source>
        <dbReference type="Proteomes" id="UP000309997"/>
    </source>
</evidence>
<sequence>MNSNQQDAEVTEKKLIDWFDDEYTSTVPWPINTGTQKSAAPSAPKQFWATLISILCRGDSKLKESPPNNTNLSQTWFDPSKSYMGHDEYSCKPQVDFQAIASSFQFSYKGPYTVTATRSFHALSTSQAVYNKLAKATLHWA</sequence>
<name>A0ACC4BAZ6_POPAL</name>
<evidence type="ECO:0000313" key="1">
    <source>
        <dbReference type="EMBL" id="KAL3575516.1"/>
    </source>
</evidence>
<dbReference type="Proteomes" id="UP000309997">
    <property type="component" value="Unassembled WGS sequence"/>
</dbReference>